<name>A0A811N038_9POAL</name>
<gene>
    <name evidence="3" type="ORF">NCGR_LOCUS8521</name>
</gene>
<reference evidence="3" key="1">
    <citation type="submission" date="2020-10" db="EMBL/GenBank/DDBJ databases">
        <authorList>
            <person name="Han B."/>
            <person name="Lu T."/>
            <person name="Zhao Q."/>
            <person name="Huang X."/>
            <person name="Zhao Y."/>
        </authorList>
    </citation>
    <scope>NUCLEOTIDE SEQUENCE</scope>
</reference>
<dbReference type="SUPFAM" id="SSF46774">
    <property type="entry name" value="ARID-like"/>
    <property type="match status" value="1"/>
</dbReference>
<organism evidence="3 4">
    <name type="scientific">Miscanthus lutarioriparius</name>
    <dbReference type="NCBI Taxonomy" id="422564"/>
    <lineage>
        <taxon>Eukaryota</taxon>
        <taxon>Viridiplantae</taxon>
        <taxon>Streptophyta</taxon>
        <taxon>Embryophyta</taxon>
        <taxon>Tracheophyta</taxon>
        <taxon>Spermatophyta</taxon>
        <taxon>Magnoliopsida</taxon>
        <taxon>Liliopsida</taxon>
        <taxon>Poales</taxon>
        <taxon>Poaceae</taxon>
        <taxon>PACMAD clade</taxon>
        <taxon>Panicoideae</taxon>
        <taxon>Andropogonodae</taxon>
        <taxon>Andropogoneae</taxon>
        <taxon>Saccharinae</taxon>
        <taxon>Miscanthus</taxon>
    </lineage>
</organism>
<protein>
    <recommendedName>
        <fullName evidence="2">ARID domain-containing protein</fullName>
    </recommendedName>
</protein>
<feature type="domain" description="ARID" evidence="2">
    <location>
        <begin position="84"/>
        <end position="177"/>
    </location>
</feature>
<evidence type="ECO:0000259" key="2">
    <source>
        <dbReference type="PROSITE" id="PS51011"/>
    </source>
</evidence>
<feature type="region of interest" description="Disordered" evidence="1">
    <location>
        <begin position="365"/>
        <end position="427"/>
    </location>
</feature>
<evidence type="ECO:0000256" key="1">
    <source>
        <dbReference type="SAM" id="MobiDB-lite"/>
    </source>
</evidence>
<keyword evidence="4" id="KW-1185">Reference proteome</keyword>
<dbReference type="SMART" id="SM01014">
    <property type="entry name" value="ARID"/>
    <property type="match status" value="1"/>
</dbReference>
<dbReference type="AlphaFoldDB" id="A0A811N038"/>
<proteinExistence type="predicted"/>
<evidence type="ECO:0000313" key="3">
    <source>
        <dbReference type="EMBL" id="CAD6212774.1"/>
    </source>
</evidence>
<feature type="region of interest" description="Disordered" evidence="1">
    <location>
        <begin position="1"/>
        <end position="43"/>
    </location>
</feature>
<feature type="compositionally biased region" description="Pro residues" evidence="1">
    <location>
        <begin position="1"/>
        <end position="11"/>
    </location>
</feature>
<dbReference type="SMART" id="SM00501">
    <property type="entry name" value="BRIGHT"/>
    <property type="match status" value="1"/>
</dbReference>
<feature type="compositionally biased region" description="Polar residues" evidence="1">
    <location>
        <begin position="12"/>
        <end position="26"/>
    </location>
</feature>
<feature type="compositionally biased region" description="Low complexity" evidence="1">
    <location>
        <begin position="558"/>
        <end position="572"/>
    </location>
</feature>
<dbReference type="PROSITE" id="PS51011">
    <property type="entry name" value="ARID"/>
    <property type="match status" value="1"/>
</dbReference>
<dbReference type="Proteomes" id="UP000604825">
    <property type="component" value="Unassembled WGS sequence"/>
</dbReference>
<dbReference type="EMBL" id="CAJGYO010000002">
    <property type="protein sequence ID" value="CAD6212774.1"/>
    <property type="molecule type" value="Genomic_DNA"/>
</dbReference>
<feature type="region of interest" description="Disordered" evidence="1">
    <location>
        <begin position="557"/>
        <end position="579"/>
    </location>
</feature>
<dbReference type="InterPro" id="IPR036431">
    <property type="entry name" value="ARID_dom_sf"/>
</dbReference>
<sequence>MAGSPAPPPPLKSNSSAPAFKSNASGPSPGHEPAQGSSTSPAAAALPVPIPSDALIAVLGVVRELRARGLLAGFEIPEAGLTDEGASALFDGVLTAFLAGLGDPAVASWLPIPPPPLGDGRKVELVSLFLAVRARGGFSAVASWAAVAEAVGLDPTADTAVKLLYGKYLALLEQSCDKHLENKMVVSSGNADLLLGSKKDRFLSPTKRLTTTSAGSAHLKRKRNALVGMLDWVHLVAKNPGKQARKNPGGHKQAVVELRRQMFADKDCLACEELVEMLNWVRGVATSAGQSGIIGMNPPPDHLSTAVELRSQMSLPGMLYWVHLVASSPAEPEVMEGSSLSYRSTALLFRSKKFANKKEYSRWSAASPRSGIPPRPCGQADIPEWTRKPSSPYDDDPRTLRFLGEPILLPGSTEDPDGASIGKGRQDDCNCESPSSIDCVRFHVAEKKIKLKHELGSAYFEMGFHRIGEDLALTWTKDEERKFNTTIQDSLPSSTNKFWDKLLAVLHDKGREGLVSYYHNVFQVWRRAYQNRLAQNPDSDDDSIEPGFLYIRQRIMCSGSSRKQSRSKSAGSSRKRRRS</sequence>
<dbReference type="InterPro" id="IPR001606">
    <property type="entry name" value="ARID_dom"/>
</dbReference>
<dbReference type="Pfam" id="PF01388">
    <property type="entry name" value="ARID"/>
    <property type="match status" value="1"/>
</dbReference>
<evidence type="ECO:0000313" key="4">
    <source>
        <dbReference type="Proteomes" id="UP000604825"/>
    </source>
</evidence>
<dbReference type="OrthoDB" id="1938591at2759"/>
<accession>A0A811N038</accession>
<dbReference type="Gene3D" id="1.10.150.60">
    <property type="entry name" value="ARID DNA-binding domain"/>
    <property type="match status" value="1"/>
</dbReference>
<dbReference type="PANTHER" id="PTHR46872">
    <property type="entry name" value="DNA BINDING PROTEIN"/>
    <property type="match status" value="1"/>
</dbReference>
<comment type="caution">
    <text evidence="3">The sequence shown here is derived from an EMBL/GenBank/DDBJ whole genome shotgun (WGS) entry which is preliminary data.</text>
</comment>
<dbReference type="PANTHER" id="PTHR46872:SF10">
    <property type="entry name" value="MYB-LIKE DOMAIN-CONTAINING PROTEIN"/>
    <property type="match status" value="1"/>
</dbReference>
<dbReference type="GO" id="GO:0003677">
    <property type="term" value="F:DNA binding"/>
    <property type="evidence" value="ECO:0007669"/>
    <property type="project" value="InterPro"/>
</dbReference>